<name>A0A9E3H6R3_9NOST</name>
<evidence type="ECO:0000313" key="2">
    <source>
        <dbReference type="Proteomes" id="UP000813215"/>
    </source>
</evidence>
<reference evidence="1" key="1">
    <citation type="submission" date="2021-05" db="EMBL/GenBank/DDBJ databases">
        <authorList>
            <person name="Pietrasiak N."/>
            <person name="Ward R."/>
            <person name="Stajich J.E."/>
            <person name="Kurbessoian T."/>
        </authorList>
    </citation>
    <scope>NUCLEOTIDE SEQUENCE</scope>
    <source>
        <strain evidence="1">HA4357-MV3</strain>
    </source>
</reference>
<accession>A0A9E3H6R3</accession>
<reference evidence="1" key="2">
    <citation type="journal article" date="2022" name="Microbiol. Resour. Announc.">
        <title>Metagenome Sequencing to Explore Phylogenomics of Terrestrial Cyanobacteria.</title>
        <authorList>
            <person name="Ward R.D."/>
            <person name="Stajich J.E."/>
            <person name="Johansen J.R."/>
            <person name="Huntemann M."/>
            <person name="Clum A."/>
            <person name="Foster B."/>
            <person name="Foster B."/>
            <person name="Roux S."/>
            <person name="Palaniappan K."/>
            <person name="Varghese N."/>
            <person name="Mukherjee S."/>
            <person name="Reddy T.B.K."/>
            <person name="Daum C."/>
            <person name="Copeland A."/>
            <person name="Chen I.A."/>
            <person name="Ivanova N.N."/>
            <person name="Kyrpides N.C."/>
            <person name="Shapiro N."/>
            <person name="Eloe-Fadrosh E.A."/>
            <person name="Pietrasiak N."/>
        </authorList>
    </citation>
    <scope>NUCLEOTIDE SEQUENCE</scope>
    <source>
        <strain evidence="1">HA4357-MV3</strain>
    </source>
</reference>
<dbReference type="Proteomes" id="UP000813215">
    <property type="component" value="Unassembled WGS sequence"/>
</dbReference>
<proteinExistence type="predicted"/>
<protein>
    <submittedName>
        <fullName evidence="1">Uncharacterized protein</fullName>
    </submittedName>
</protein>
<dbReference type="EMBL" id="JAHHHW010000078">
    <property type="protein sequence ID" value="MBW4432019.1"/>
    <property type="molecule type" value="Genomic_DNA"/>
</dbReference>
<gene>
    <name evidence="1" type="ORF">KME28_09890</name>
</gene>
<comment type="caution">
    <text evidence="1">The sequence shown here is derived from an EMBL/GenBank/DDBJ whole genome shotgun (WGS) entry which is preliminary data.</text>
</comment>
<sequence length="132" mass="15714">MKVELLDPEASRRQTSYYTSKQNTVDNLELAQLKLEQISTLSLTLNQQILIELDNSTRELLKNCSIDACFWPQNSFIRIDCDNSQLFSYLKRHRKWLFYLHQVVHKLVAEIKKIEVIYQEGDKIDIFYRTLD</sequence>
<organism evidence="1 2">
    <name type="scientific">Pelatocladus maniniholoensis HA4357-MV3</name>
    <dbReference type="NCBI Taxonomy" id="1117104"/>
    <lineage>
        <taxon>Bacteria</taxon>
        <taxon>Bacillati</taxon>
        <taxon>Cyanobacteriota</taxon>
        <taxon>Cyanophyceae</taxon>
        <taxon>Nostocales</taxon>
        <taxon>Nostocaceae</taxon>
        <taxon>Pelatocladus</taxon>
    </lineage>
</organism>
<evidence type="ECO:0000313" key="1">
    <source>
        <dbReference type="EMBL" id="MBW4432019.1"/>
    </source>
</evidence>
<dbReference type="AlphaFoldDB" id="A0A9E3H6R3"/>